<sequence>LKARIEAYEKLLNDIKTADDFIELQELNNRINTFDYTNFPADKNENILETAYNQRQTELQKQAIQEKIESITNDIEQS</sequence>
<comment type="caution">
    <text evidence="1">The sequence shown here is derived from an EMBL/GenBank/DDBJ whole genome shotgun (WGS) entry which is preliminary data.</text>
</comment>
<feature type="non-terminal residue" evidence="1">
    <location>
        <position position="1"/>
    </location>
</feature>
<proteinExistence type="predicted"/>
<reference evidence="1" key="1">
    <citation type="submission" date="2021-06" db="EMBL/GenBank/DDBJ databases">
        <authorList>
            <person name="Kallberg Y."/>
            <person name="Tangrot J."/>
            <person name="Rosling A."/>
        </authorList>
    </citation>
    <scope>NUCLEOTIDE SEQUENCE</scope>
    <source>
        <strain evidence="1">MA461A</strain>
    </source>
</reference>
<dbReference type="Proteomes" id="UP000789920">
    <property type="component" value="Unassembled WGS sequence"/>
</dbReference>
<evidence type="ECO:0000313" key="2">
    <source>
        <dbReference type="Proteomes" id="UP000789920"/>
    </source>
</evidence>
<evidence type="ECO:0000313" key="1">
    <source>
        <dbReference type="EMBL" id="CAG8851534.1"/>
    </source>
</evidence>
<dbReference type="EMBL" id="CAJVQC010176775">
    <property type="protein sequence ID" value="CAG8851534.1"/>
    <property type="molecule type" value="Genomic_DNA"/>
</dbReference>
<protein>
    <submittedName>
        <fullName evidence="1">13294_t:CDS:1</fullName>
    </submittedName>
</protein>
<accession>A0ACA9SXP5</accession>
<gene>
    <name evidence="1" type="ORF">RPERSI_LOCUS36610</name>
</gene>
<name>A0ACA9SXP5_9GLOM</name>
<organism evidence="1 2">
    <name type="scientific">Racocetra persica</name>
    <dbReference type="NCBI Taxonomy" id="160502"/>
    <lineage>
        <taxon>Eukaryota</taxon>
        <taxon>Fungi</taxon>
        <taxon>Fungi incertae sedis</taxon>
        <taxon>Mucoromycota</taxon>
        <taxon>Glomeromycotina</taxon>
        <taxon>Glomeromycetes</taxon>
        <taxon>Diversisporales</taxon>
        <taxon>Gigasporaceae</taxon>
        <taxon>Racocetra</taxon>
    </lineage>
</organism>
<keyword evidence="2" id="KW-1185">Reference proteome</keyword>